<name>A0A5A7PXA4_STRAF</name>
<feature type="region of interest" description="Disordered" evidence="1">
    <location>
        <begin position="65"/>
        <end position="102"/>
    </location>
</feature>
<comment type="caution">
    <text evidence="2">The sequence shown here is derived from an EMBL/GenBank/DDBJ whole genome shotgun (WGS) entry which is preliminary data.</text>
</comment>
<evidence type="ECO:0000313" key="3">
    <source>
        <dbReference type="Proteomes" id="UP000325081"/>
    </source>
</evidence>
<keyword evidence="2" id="KW-0479">Metal-binding</keyword>
<organism evidence="2 3">
    <name type="scientific">Striga asiatica</name>
    <name type="common">Asiatic witchweed</name>
    <name type="synonym">Buchnera asiatica</name>
    <dbReference type="NCBI Taxonomy" id="4170"/>
    <lineage>
        <taxon>Eukaryota</taxon>
        <taxon>Viridiplantae</taxon>
        <taxon>Streptophyta</taxon>
        <taxon>Embryophyta</taxon>
        <taxon>Tracheophyta</taxon>
        <taxon>Spermatophyta</taxon>
        <taxon>Magnoliopsida</taxon>
        <taxon>eudicotyledons</taxon>
        <taxon>Gunneridae</taxon>
        <taxon>Pentapetalae</taxon>
        <taxon>asterids</taxon>
        <taxon>lamiids</taxon>
        <taxon>Lamiales</taxon>
        <taxon>Orobanchaceae</taxon>
        <taxon>Buchnereae</taxon>
        <taxon>Striga</taxon>
    </lineage>
</organism>
<reference evidence="3" key="1">
    <citation type="journal article" date="2019" name="Curr. Biol.">
        <title>Genome Sequence of Striga asiatica Provides Insight into the Evolution of Plant Parasitism.</title>
        <authorList>
            <person name="Yoshida S."/>
            <person name="Kim S."/>
            <person name="Wafula E.K."/>
            <person name="Tanskanen J."/>
            <person name="Kim Y.M."/>
            <person name="Honaas L."/>
            <person name="Yang Z."/>
            <person name="Spallek T."/>
            <person name="Conn C.E."/>
            <person name="Ichihashi Y."/>
            <person name="Cheong K."/>
            <person name="Cui S."/>
            <person name="Der J.P."/>
            <person name="Gundlach H."/>
            <person name="Jiao Y."/>
            <person name="Hori C."/>
            <person name="Ishida J.K."/>
            <person name="Kasahara H."/>
            <person name="Kiba T."/>
            <person name="Kim M.S."/>
            <person name="Koo N."/>
            <person name="Laohavisit A."/>
            <person name="Lee Y.H."/>
            <person name="Lumba S."/>
            <person name="McCourt P."/>
            <person name="Mortimer J.C."/>
            <person name="Mutuku J.M."/>
            <person name="Nomura T."/>
            <person name="Sasaki-Sekimoto Y."/>
            <person name="Seto Y."/>
            <person name="Wang Y."/>
            <person name="Wakatake T."/>
            <person name="Sakakibara H."/>
            <person name="Demura T."/>
            <person name="Yamaguchi S."/>
            <person name="Yoneyama K."/>
            <person name="Manabe R.I."/>
            <person name="Nelson D.C."/>
            <person name="Schulman A.H."/>
            <person name="Timko M.P."/>
            <person name="dePamphilis C.W."/>
            <person name="Choi D."/>
            <person name="Shirasu K."/>
        </authorList>
    </citation>
    <scope>NUCLEOTIDE SEQUENCE [LARGE SCALE GENOMIC DNA]</scope>
    <source>
        <strain evidence="3">cv. UVA1</strain>
    </source>
</reference>
<protein>
    <submittedName>
        <fullName evidence="2">ZPR1 zinc-finger domain protein</fullName>
    </submittedName>
</protein>
<gene>
    <name evidence="2" type="ORF">STAS_13931</name>
</gene>
<keyword evidence="2" id="KW-0862">Zinc</keyword>
<accession>A0A5A7PXA4</accession>
<keyword evidence="2" id="KW-0863">Zinc-finger</keyword>
<keyword evidence="3" id="KW-1185">Reference proteome</keyword>
<dbReference type="GO" id="GO:0008270">
    <property type="term" value="F:zinc ion binding"/>
    <property type="evidence" value="ECO:0007669"/>
    <property type="project" value="UniProtKB-KW"/>
</dbReference>
<evidence type="ECO:0000313" key="2">
    <source>
        <dbReference type="EMBL" id="GER37509.1"/>
    </source>
</evidence>
<proteinExistence type="predicted"/>
<evidence type="ECO:0000256" key="1">
    <source>
        <dbReference type="SAM" id="MobiDB-lite"/>
    </source>
</evidence>
<dbReference type="AlphaFoldDB" id="A0A5A7PXA4"/>
<feature type="region of interest" description="Disordered" evidence="1">
    <location>
        <begin position="1"/>
        <end position="43"/>
    </location>
</feature>
<dbReference type="OrthoDB" id="759087at2759"/>
<feature type="compositionally biased region" description="Basic and acidic residues" evidence="1">
    <location>
        <begin position="68"/>
        <end position="78"/>
    </location>
</feature>
<dbReference type="EMBL" id="BKCP01005383">
    <property type="protein sequence ID" value="GER37509.1"/>
    <property type="molecule type" value="Genomic_DNA"/>
</dbReference>
<sequence>MVSDASSGPRPNINEDHCSSFSGSKKSSNRKNKTTEDEKHSQFCLDDTATSHFLHFYQASPNQNHYSSVEHFEREPSPKKHLGYAKSPTKGKSGGVRGRKRQ</sequence>
<dbReference type="Proteomes" id="UP000325081">
    <property type="component" value="Unassembled WGS sequence"/>
</dbReference>